<dbReference type="InterPro" id="IPR017900">
    <property type="entry name" value="4Fe4S_Fe_S_CS"/>
</dbReference>
<keyword evidence="2" id="KW-0479">Metal-binding</keyword>
<evidence type="ECO:0000256" key="1">
    <source>
        <dbReference type="ARBA" id="ARBA00007118"/>
    </source>
</evidence>
<evidence type="ECO:0000256" key="2">
    <source>
        <dbReference type="ARBA" id="ARBA00022723"/>
    </source>
</evidence>
<dbReference type="PROSITE" id="PS00198">
    <property type="entry name" value="4FE4S_FER_1"/>
    <property type="match status" value="1"/>
</dbReference>
<evidence type="ECO:0000256" key="5">
    <source>
        <dbReference type="ARBA" id="ARBA00023014"/>
    </source>
</evidence>
<evidence type="ECO:0000256" key="4">
    <source>
        <dbReference type="ARBA" id="ARBA00023004"/>
    </source>
</evidence>
<protein>
    <submittedName>
        <fullName evidence="7">Ferridoxin</fullName>
    </submittedName>
</protein>
<dbReference type="Gene3D" id="3.40.109.10">
    <property type="entry name" value="NADH Oxidase"/>
    <property type="match status" value="1"/>
</dbReference>
<comment type="similarity">
    <text evidence="1">Belongs to the nitroreductase family.</text>
</comment>
<dbReference type="GO" id="GO:0016491">
    <property type="term" value="F:oxidoreductase activity"/>
    <property type="evidence" value="ECO:0007669"/>
    <property type="project" value="UniProtKB-KW"/>
</dbReference>
<dbReference type="RefSeq" id="WP_103114591.1">
    <property type="nucleotide sequence ID" value="NZ_PPFX01000006.1"/>
</dbReference>
<dbReference type="CDD" id="cd02143">
    <property type="entry name" value="nitroreductase_FeS-like"/>
    <property type="match status" value="1"/>
</dbReference>
<dbReference type="GO" id="GO:0051536">
    <property type="term" value="F:iron-sulfur cluster binding"/>
    <property type="evidence" value="ECO:0007669"/>
    <property type="project" value="UniProtKB-KW"/>
</dbReference>
<dbReference type="SUPFAM" id="SSF55469">
    <property type="entry name" value="FMN-dependent nitroreductase-like"/>
    <property type="match status" value="1"/>
</dbReference>
<dbReference type="InterPro" id="IPR000415">
    <property type="entry name" value="Nitroreductase-like"/>
</dbReference>
<dbReference type="Proteomes" id="UP000236340">
    <property type="component" value="Unassembled WGS sequence"/>
</dbReference>
<reference evidence="7 8" key="1">
    <citation type="journal article" date="2018" name="Genome Announc.">
        <title>Genome Sequence of Geothermobacter sp. HR-1 Iron Reducer from the Loihi Seamount.</title>
        <authorList>
            <person name="Smith H."/>
            <person name="Abuyen K."/>
            <person name="Tremblay J."/>
            <person name="Savalia P."/>
            <person name="Perez-Rodriguez I."/>
            <person name="Emerson D."/>
            <person name="Tully B."/>
            <person name="Amend J."/>
        </authorList>
    </citation>
    <scope>NUCLEOTIDE SEQUENCE [LARGE SCALE GENOMIC DNA]</scope>
    <source>
        <strain evidence="7 8">HR-1</strain>
    </source>
</reference>
<proteinExistence type="inferred from homology"/>
<dbReference type="Pfam" id="PF13187">
    <property type="entry name" value="Fer4_9"/>
    <property type="match status" value="1"/>
</dbReference>
<dbReference type="OrthoDB" id="368873at2"/>
<gene>
    <name evidence="7" type="ORF">C2E25_04485</name>
</gene>
<feature type="domain" description="4Fe-4S ferredoxin-type" evidence="6">
    <location>
        <begin position="2"/>
        <end position="31"/>
    </location>
</feature>
<evidence type="ECO:0000313" key="7">
    <source>
        <dbReference type="EMBL" id="PNU21062.1"/>
    </source>
</evidence>
<dbReference type="GO" id="GO:0046872">
    <property type="term" value="F:metal ion binding"/>
    <property type="evidence" value="ECO:0007669"/>
    <property type="project" value="UniProtKB-KW"/>
</dbReference>
<dbReference type="Gene3D" id="3.30.70.20">
    <property type="match status" value="1"/>
</dbReference>
<name>A0A2K2HCK8_9BACT</name>
<dbReference type="InterPro" id="IPR029479">
    <property type="entry name" value="Nitroreductase"/>
</dbReference>
<keyword evidence="3" id="KW-0560">Oxidoreductase</keyword>
<evidence type="ECO:0000259" key="6">
    <source>
        <dbReference type="PROSITE" id="PS51379"/>
    </source>
</evidence>
<dbReference type="Pfam" id="PF00881">
    <property type="entry name" value="Nitroreductase"/>
    <property type="match status" value="1"/>
</dbReference>
<evidence type="ECO:0000256" key="3">
    <source>
        <dbReference type="ARBA" id="ARBA00023002"/>
    </source>
</evidence>
<dbReference type="InterPro" id="IPR017896">
    <property type="entry name" value="4Fe4S_Fe-S-bd"/>
</dbReference>
<dbReference type="EMBL" id="PPFX01000006">
    <property type="protein sequence ID" value="PNU21062.1"/>
    <property type="molecule type" value="Genomic_DNA"/>
</dbReference>
<sequence length="273" mass="30358">MPLITVKQQTCNRDGLCSSVCPMKIIDFPNGDYPTPVAGAEDLCIRCGHCVAVCPTGSLRHAELPLEACPPIRTDLLLSEEQSRQFLRGRRSIRNYRDRPVPREILQTLIETARYAPSGHNSQGAEWLVVDNREELNRMSGIVADWMRWMLDNMADLARSLHMDRVLERIAGGEDVILRGAPALIVAHAPKNDRMAPSTCTIALAYLELAAFGMALGTCWAGYFNAAATGFPPLKEALALPEGHQSFGAMMVGYPQYRYHRLPTRKAPVITWR</sequence>
<feature type="domain" description="4Fe-4S ferredoxin-type" evidence="6">
    <location>
        <begin position="34"/>
        <end position="64"/>
    </location>
</feature>
<accession>A0A2K2HCK8</accession>
<dbReference type="AlphaFoldDB" id="A0A2K2HCK8"/>
<keyword evidence="5" id="KW-0411">Iron-sulfur</keyword>
<organism evidence="7 8">
    <name type="scientific">Geothermobacter hydrogeniphilus</name>
    <dbReference type="NCBI Taxonomy" id="1969733"/>
    <lineage>
        <taxon>Bacteria</taxon>
        <taxon>Pseudomonadati</taxon>
        <taxon>Thermodesulfobacteriota</taxon>
        <taxon>Desulfuromonadia</taxon>
        <taxon>Desulfuromonadales</taxon>
        <taxon>Geothermobacteraceae</taxon>
        <taxon>Geothermobacter</taxon>
    </lineage>
</organism>
<dbReference type="PANTHER" id="PTHR43673">
    <property type="entry name" value="NAD(P)H NITROREDUCTASE YDGI-RELATED"/>
    <property type="match status" value="1"/>
</dbReference>
<comment type="caution">
    <text evidence="7">The sequence shown here is derived from an EMBL/GenBank/DDBJ whole genome shotgun (WGS) entry which is preliminary data.</text>
</comment>
<dbReference type="SUPFAM" id="SSF54862">
    <property type="entry name" value="4Fe-4S ferredoxins"/>
    <property type="match status" value="1"/>
</dbReference>
<dbReference type="PROSITE" id="PS51379">
    <property type="entry name" value="4FE4S_FER_2"/>
    <property type="match status" value="2"/>
</dbReference>
<keyword evidence="4" id="KW-0408">Iron</keyword>
<dbReference type="PANTHER" id="PTHR43673:SF10">
    <property type="entry name" value="NADH DEHYDROGENASE_NAD(P)H NITROREDUCTASE XCC3605-RELATED"/>
    <property type="match status" value="1"/>
</dbReference>
<evidence type="ECO:0000313" key="8">
    <source>
        <dbReference type="Proteomes" id="UP000236340"/>
    </source>
</evidence>